<comment type="caution">
    <text evidence="3">The sequence shown here is derived from an EMBL/GenBank/DDBJ whole genome shotgun (WGS) entry which is preliminary data.</text>
</comment>
<dbReference type="Proteomes" id="UP000252345">
    <property type="component" value="Unassembled WGS sequence"/>
</dbReference>
<dbReference type="GO" id="GO:0006282">
    <property type="term" value="P:regulation of DNA repair"/>
    <property type="evidence" value="ECO:0007669"/>
    <property type="project" value="InterPro"/>
</dbReference>
<dbReference type="InterPro" id="IPR053926">
    <property type="entry name" value="RecX_HTH_1st"/>
</dbReference>
<gene>
    <name evidence="3" type="ORF">CRD59_03285</name>
</gene>
<dbReference type="InterPro" id="IPR003783">
    <property type="entry name" value="Regulatory_RecX"/>
</dbReference>
<feature type="domain" description="RecX first three-helical" evidence="2">
    <location>
        <begin position="15"/>
        <end position="53"/>
    </location>
</feature>
<dbReference type="PANTHER" id="PTHR33602:SF1">
    <property type="entry name" value="REGULATORY PROTEIN RECX FAMILY PROTEIN"/>
    <property type="match status" value="1"/>
</dbReference>
<evidence type="ECO:0000313" key="4">
    <source>
        <dbReference type="Proteomes" id="UP000252345"/>
    </source>
</evidence>
<dbReference type="Pfam" id="PF21982">
    <property type="entry name" value="RecX_HTH1"/>
    <property type="match status" value="1"/>
</dbReference>
<evidence type="ECO:0000256" key="1">
    <source>
        <dbReference type="ARBA" id="ARBA00022490"/>
    </source>
</evidence>
<reference evidence="3 4" key="1">
    <citation type="submission" date="2017-10" db="EMBL/GenBank/DDBJ databases">
        <title>Bifidobacterium xylocopum sp. nov. and Bifidobacterium aemilianum sp. nov., from the carpenter bee (Xylocopa violacea) digestive tract.</title>
        <authorList>
            <person name="Alberoni D."/>
            <person name="Baffoni L."/>
            <person name="Di Gioia D."/>
            <person name="Gaggia F."/>
            <person name="Biavati B."/>
        </authorList>
    </citation>
    <scope>NUCLEOTIDE SEQUENCE [LARGE SCALE GENOMIC DNA]</scope>
    <source>
        <strain evidence="3 4">XV2</strain>
    </source>
</reference>
<keyword evidence="4" id="KW-1185">Reference proteome</keyword>
<dbReference type="OrthoDB" id="3238942at2"/>
<name>A0A366KDX2_9BIFI</name>
<protein>
    <submittedName>
        <fullName evidence="3">RecX family transcriptional regulator</fullName>
    </submittedName>
</protein>
<evidence type="ECO:0000313" key="3">
    <source>
        <dbReference type="EMBL" id="RBP99587.1"/>
    </source>
</evidence>
<proteinExistence type="predicted"/>
<organism evidence="3 4">
    <name type="scientific">Bifidobacterium xylocopae</name>
    <dbReference type="NCBI Taxonomy" id="2493119"/>
    <lineage>
        <taxon>Bacteria</taxon>
        <taxon>Bacillati</taxon>
        <taxon>Actinomycetota</taxon>
        <taxon>Actinomycetes</taxon>
        <taxon>Bifidobacteriales</taxon>
        <taxon>Bifidobacteriaceae</taxon>
        <taxon>Bifidobacterium</taxon>
    </lineage>
</organism>
<dbReference type="PANTHER" id="PTHR33602">
    <property type="entry name" value="REGULATORY PROTEIN RECX FAMILY PROTEIN"/>
    <property type="match status" value="1"/>
</dbReference>
<keyword evidence="1" id="KW-0963">Cytoplasm</keyword>
<dbReference type="AlphaFoldDB" id="A0A366KDX2"/>
<evidence type="ECO:0000259" key="2">
    <source>
        <dbReference type="Pfam" id="PF21982"/>
    </source>
</evidence>
<accession>A0A366KDX2</accession>
<dbReference type="EMBL" id="PDCH01000004">
    <property type="protein sequence ID" value="RBP99587.1"/>
    <property type="molecule type" value="Genomic_DNA"/>
</dbReference>
<sequence length="166" mass="18512">MNDGGLEDPNDEEACREAALTLLDAAARPRKALYERLTGKGYAPETVEGTVKRMEELGLVDDESYARSYLRYCLGRNLGERGALREMTRKGLETSLAERVVAQAAERGLFVDSAYELGRKLARRTRGMDPQVRKRRLWSAGGRKGHNPSLIRQVAGDLFADSHDET</sequence>